<dbReference type="Pfam" id="PF00590">
    <property type="entry name" value="TP_methylase"/>
    <property type="match status" value="1"/>
</dbReference>
<dbReference type="InterPro" id="IPR050161">
    <property type="entry name" value="Siro_Cobalamin_biosynth"/>
</dbReference>
<comment type="caution">
    <text evidence="11">The sequence shown here is derived from an EMBL/GenBank/DDBJ whole genome shotgun (WGS) entry which is preliminary data.</text>
</comment>
<dbReference type="InterPro" id="IPR014777">
    <property type="entry name" value="4pyrrole_Mease_sub1"/>
</dbReference>
<dbReference type="Gene3D" id="3.40.50.10090">
    <property type="match status" value="2"/>
</dbReference>
<dbReference type="SUPFAM" id="SSF53790">
    <property type="entry name" value="Tetrapyrrole methylase"/>
    <property type="match status" value="1"/>
</dbReference>
<evidence type="ECO:0000313" key="11">
    <source>
        <dbReference type="EMBL" id="MCW1924367.1"/>
    </source>
</evidence>
<comment type="similarity">
    <text evidence="1 8">Belongs to the precorrin methyltransferase family.</text>
</comment>
<dbReference type="SUPFAM" id="SSF69618">
    <property type="entry name" value="HemD-like"/>
    <property type="match status" value="1"/>
</dbReference>
<evidence type="ECO:0000259" key="9">
    <source>
        <dbReference type="Pfam" id="PF00590"/>
    </source>
</evidence>
<dbReference type="RefSeq" id="WP_264488476.1">
    <property type="nucleotide sequence ID" value="NZ_JAPDDT010000007.1"/>
</dbReference>
<evidence type="ECO:0000256" key="2">
    <source>
        <dbReference type="ARBA" id="ARBA00012162"/>
    </source>
</evidence>
<dbReference type="NCBIfam" id="NF004790">
    <property type="entry name" value="PRK06136.1"/>
    <property type="match status" value="1"/>
</dbReference>
<dbReference type="PANTHER" id="PTHR45790:SF3">
    <property type="entry name" value="S-ADENOSYL-L-METHIONINE-DEPENDENT UROPORPHYRINOGEN III METHYLTRANSFERASE, CHLOROPLASTIC"/>
    <property type="match status" value="1"/>
</dbReference>
<protein>
    <recommendedName>
        <fullName evidence="2">uroporphyrinogen-III C-methyltransferase</fullName>
        <ecNumber evidence="2">2.1.1.107</ecNumber>
    </recommendedName>
</protein>
<reference evidence="11 12" key="1">
    <citation type="submission" date="2022-10" db="EMBL/GenBank/DDBJ databases">
        <title>Luteolibacter arcticus strain CCTCC AB 2014275, whole genome shotgun sequencing project.</title>
        <authorList>
            <person name="Zhao G."/>
            <person name="Shen L."/>
        </authorList>
    </citation>
    <scope>NUCLEOTIDE SEQUENCE [LARGE SCALE GENOMIC DNA]</scope>
    <source>
        <strain evidence="11 12">CCTCC AB 2014275</strain>
    </source>
</reference>
<dbReference type="PANTHER" id="PTHR45790">
    <property type="entry name" value="SIROHEME SYNTHASE-RELATED"/>
    <property type="match status" value="1"/>
</dbReference>
<dbReference type="Pfam" id="PF02602">
    <property type="entry name" value="HEM4"/>
    <property type="match status" value="1"/>
</dbReference>
<comment type="pathway">
    <text evidence="7">Porphyrin-containing compound metabolism; siroheme biosynthesis; precorrin-2 from uroporphyrinogen III: step 1/1.</text>
</comment>
<dbReference type="InterPro" id="IPR036108">
    <property type="entry name" value="4pyrrol_syn_uPrphyn_synt_sf"/>
</dbReference>
<dbReference type="Proteomes" id="UP001320876">
    <property type="component" value="Unassembled WGS sequence"/>
</dbReference>
<dbReference type="NCBIfam" id="TIGR01469">
    <property type="entry name" value="cobA_cysG_Cterm"/>
    <property type="match status" value="1"/>
</dbReference>
<dbReference type="EMBL" id="JAPDDT010000007">
    <property type="protein sequence ID" value="MCW1924367.1"/>
    <property type="molecule type" value="Genomic_DNA"/>
</dbReference>
<evidence type="ECO:0000256" key="4">
    <source>
        <dbReference type="ARBA" id="ARBA00022679"/>
    </source>
</evidence>
<evidence type="ECO:0000256" key="6">
    <source>
        <dbReference type="ARBA" id="ARBA00023244"/>
    </source>
</evidence>
<dbReference type="PROSITE" id="PS00840">
    <property type="entry name" value="SUMT_2"/>
    <property type="match status" value="1"/>
</dbReference>
<dbReference type="GO" id="GO:0032259">
    <property type="term" value="P:methylation"/>
    <property type="evidence" value="ECO:0007669"/>
    <property type="project" value="UniProtKB-KW"/>
</dbReference>
<dbReference type="Gene3D" id="3.30.950.10">
    <property type="entry name" value="Methyltransferase, Cobalt-precorrin-4 Transmethylase, Domain 2"/>
    <property type="match status" value="1"/>
</dbReference>
<keyword evidence="6" id="KW-0627">Porphyrin biosynthesis</keyword>
<sequence length="504" mass="53913">MSTPGICYLVGAGPGDLGLVTLRAKECVEMADVLVYDALSSPEILRWAKKDCEKINVGKRAKDHTLSQEGINALIVEKTQAGKKVVRLKGGDPMIFGRGGEEAAELAAAGVTFEIVPGISSTIGGPTYAGIPVTHRDHCSQLTIFTGHEDPTKGESSIDYGHLAKTPGTKVFVMGVSRLREISAAFIAGGADAATPIALTRWATTGSQKTITGTLADIADTAEKENFGSPAVAVIGGVVNEREKINWFEKRPLFGKRIVVTRTREQAGGLSRELAGLGADVIELPTIRIELPDDKREFAEMVTHAHEYDWLIFTSPNGVERFFEAFFATYEDARSLGNPRIAVIGPGTAQKVREYRLAVDLMPEKNFVAEGLVEAFTNGDSVENLTLLWVRGSEARDVVFEGLTALGAIVDECVAYKTVPETEDPTGAAARLSEDGADLITFTSASTVDNFFKLGLPWPEGCVAGSIGPVTTEALKKHDIKPAFEAKPSDIPGLVAAIRSWANP</sequence>
<dbReference type="CDD" id="cd06578">
    <property type="entry name" value="HemD"/>
    <property type="match status" value="1"/>
</dbReference>
<evidence type="ECO:0000256" key="8">
    <source>
        <dbReference type="RuleBase" id="RU003960"/>
    </source>
</evidence>
<evidence type="ECO:0000313" key="12">
    <source>
        <dbReference type="Proteomes" id="UP001320876"/>
    </source>
</evidence>
<evidence type="ECO:0000256" key="1">
    <source>
        <dbReference type="ARBA" id="ARBA00005879"/>
    </source>
</evidence>
<proteinExistence type="inferred from homology"/>
<dbReference type="InterPro" id="IPR014776">
    <property type="entry name" value="4pyrrole_Mease_sub2"/>
</dbReference>
<keyword evidence="4 8" id="KW-0808">Transferase</keyword>
<name>A0ABT3GLG6_9BACT</name>
<dbReference type="InterPro" id="IPR003754">
    <property type="entry name" value="4pyrrol_synth_uPrphyn_synth"/>
</dbReference>
<evidence type="ECO:0000259" key="10">
    <source>
        <dbReference type="Pfam" id="PF02602"/>
    </source>
</evidence>
<dbReference type="CDD" id="cd11642">
    <property type="entry name" value="SUMT"/>
    <property type="match status" value="1"/>
</dbReference>
<evidence type="ECO:0000256" key="5">
    <source>
        <dbReference type="ARBA" id="ARBA00022691"/>
    </source>
</evidence>
<dbReference type="PROSITE" id="PS00839">
    <property type="entry name" value="SUMT_1"/>
    <property type="match status" value="1"/>
</dbReference>
<dbReference type="Gene3D" id="3.40.1010.10">
    <property type="entry name" value="Cobalt-precorrin-4 Transmethylase, Domain 1"/>
    <property type="match status" value="1"/>
</dbReference>
<organism evidence="11 12">
    <name type="scientific">Luteolibacter arcticus</name>
    <dbReference type="NCBI Taxonomy" id="1581411"/>
    <lineage>
        <taxon>Bacteria</taxon>
        <taxon>Pseudomonadati</taxon>
        <taxon>Verrucomicrobiota</taxon>
        <taxon>Verrucomicrobiia</taxon>
        <taxon>Verrucomicrobiales</taxon>
        <taxon>Verrucomicrobiaceae</taxon>
        <taxon>Luteolibacter</taxon>
    </lineage>
</organism>
<accession>A0ABT3GLG6</accession>
<dbReference type="InterPro" id="IPR035996">
    <property type="entry name" value="4pyrrol_Methylase_sf"/>
</dbReference>
<keyword evidence="12" id="KW-1185">Reference proteome</keyword>
<keyword evidence="3 8" id="KW-0489">Methyltransferase</keyword>
<dbReference type="EC" id="2.1.1.107" evidence="2"/>
<feature type="domain" description="Tetrapyrrole methylase" evidence="9">
    <location>
        <begin position="8"/>
        <end position="218"/>
    </location>
</feature>
<dbReference type="InterPro" id="IPR003043">
    <property type="entry name" value="Uropor_MeTrfase_CS"/>
</dbReference>
<keyword evidence="5" id="KW-0949">S-adenosyl-L-methionine</keyword>
<evidence type="ECO:0000256" key="7">
    <source>
        <dbReference type="ARBA" id="ARBA00025705"/>
    </source>
</evidence>
<dbReference type="InterPro" id="IPR006366">
    <property type="entry name" value="CobA/CysG_C"/>
</dbReference>
<gene>
    <name evidence="11" type="primary">cobA</name>
    <name evidence="11" type="ORF">OKA05_17505</name>
</gene>
<feature type="domain" description="Tetrapyrrole biosynthesis uroporphyrinogen III synthase" evidence="10">
    <location>
        <begin position="270"/>
        <end position="495"/>
    </location>
</feature>
<dbReference type="InterPro" id="IPR000878">
    <property type="entry name" value="4pyrrol_Mease"/>
</dbReference>
<evidence type="ECO:0000256" key="3">
    <source>
        <dbReference type="ARBA" id="ARBA00022603"/>
    </source>
</evidence>
<dbReference type="GO" id="GO:0004851">
    <property type="term" value="F:uroporphyrin-III C-methyltransferase activity"/>
    <property type="evidence" value="ECO:0007669"/>
    <property type="project" value="UniProtKB-EC"/>
</dbReference>